<dbReference type="Proteomes" id="UP000002630">
    <property type="component" value="Linkage Group LG23"/>
</dbReference>
<evidence type="ECO:0000256" key="3">
    <source>
        <dbReference type="ARBA" id="ARBA00023274"/>
    </source>
</evidence>
<keyword evidence="3" id="KW-0687">Ribonucleoprotein</keyword>
<accession>D8LD33</accession>
<comment type="similarity">
    <text evidence="1">Belongs to the universal ribosomal protein uL4 family.</text>
</comment>
<dbReference type="OMA" id="WIENTDA"/>
<dbReference type="GO" id="GO:1990904">
    <property type="term" value="C:ribonucleoprotein complex"/>
    <property type="evidence" value="ECO:0007669"/>
    <property type="project" value="UniProtKB-KW"/>
</dbReference>
<keyword evidence="7" id="KW-1185">Reference proteome</keyword>
<dbReference type="EMBL" id="FN649748">
    <property type="protein sequence ID" value="CBN78400.1"/>
    <property type="molecule type" value="Genomic_DNA"/>
</dbReference>
<dbReference type="GO" id="GO:0005840">
    <property type="term" value="C:ribosome"/>
    <property type="evidence" value="ECO:0007669"/>
    <property type="project" value="UniProtKB-KW"/>
</dbReference>
<dbReference type="PANTHER" id="PTHR10746">
    <property type="entry name" value="50S RIBOSOMAL PROTEIN L4"/>
    <property type="match status" value="1"/>
</dbReference>
<evidence type="ECO:0000313" key="7">
    <source>
        <dbReference type="Proteomes" id="UP000002630"/>
    </source>
</evidence>
<dbReference type="PANTHER" id="PTHR10746:SF6">
    <property type="entry name" value="LARGE RIBOSOMAL SUBUNIT PROTEIN UL4M"/>
    <property type="match status" value="1"/>
</dbReference>
<dbReference type="OrthoDB" id="275876at2759"/>
<gene>
    <name evidence="6" type="ORF">Esi_0113_0023</name>
</gene>
<evidence type="ECO:0000256" key="4">
    <source>
        <dbReference type="ARBA" id="ARBA00040565"/>
    </source>
</evidence>
<dbReference type="InterPro" id="IPR023574">
    <property type="entry name" value="Ribosomal_uL4_dom_sf"/>
</dbReference>
<dbReference type="HAMAP" id="MF_01328_B">
    <property type="entry name" value="Ribosomal_uL4_B"/>
    <property type="match status" value="1"/>
</dbReference>
<dbReference type="Gene3D" id="3.40.1370.10">
    <property type="match status" value="1"/>
</dbReference>
<organism evidence="6 7">
    <name type="scientific">Ectocarpus siliculosus</name>
    <name type="common">Brown alga</name>
    <name type="synonym">Conferva siliculosa</name>
    <dbReference type="NCBI Taxonomy" id="2880"/>
    <lineage>
        <taxon>Eukaryota</taxon>
        <taxon>Sar</taxon>
        <taxon>Stramenopiles</taxon>
        <taxon>Ochrophyta</taxon>
        <taxon>PX clade</taxon>
        <taxon>Phaeophyceae</taxon>
        <taxon>Ectocarpales</taxon>
        <taxon>Ectocarpaceae</taxon>
        <taxon>Ectocarpus</taxon>
    </lineage>
</organism>
<dbReference type="GO" id="GO:0006412">
    <property type="term" value="P:translation"/>
    <property type="evidence" value="ECO:0007669"/>
    <property type="project" value="InterPro"/>
</dbReference>
<protein>
    <recommendedName>
        <fullName evidence="4">Large ribosomal subunit protein uL4m</fullName>
    </recommendedName>
</protein>
<dbReference type="InterPro" id="IPR013005">
    <property type="entry name" value="Ribosomal_uL4-like"/>
</dbReference>
<dbReference type="EMBL" id="FN647822">
    <property type="protein sequence ID" value="CBN78400.1"/>
    <property type="molecule type" value="Genomic_DNA"/>
</dbReference>
<dbReference type="SUPFAM" id="SSF52166">
    <property type="entry name" value="Ribosomal protein L4"/>
    <property type="match status" value="1"/>
</dbReference>
<dbReference type="InParanoid" id="D8LD33"/>
<reference evidence="6 7" key="1">
    <citation type="journal article" date="2010" name="Nature">
        <title>The Ectocarpus genome and the independent evolution of multicellularity in brown algae.</title>
        <authorList>
            <person name="Cock J.M."/>
            <person name="Sterck L."/>
            <person name="Rouze P."/>
            <person name="Scornet D."/>
            <person name="Allen A.E."/>
            <person name="Amoutzias G."/>
            <person name="Anthouard V."/>
            <person name="Artiguenave F."/>
            <person name="Aury J.M."/>
            <person name="Badger J.H."/>
            <person name="Beszteri B."/>
            <person name="Billiau K."/>
            <person name="Bonnet E."/>
            <person name="Bothwell J.H."/>
            <person name="Bowler C."/>
            <person name="Boyen C."/>
            <person name="Brownlee C."/>
            <person name="Carrano C.J."/>
            <person name="Charrier B."/>
            <person name="Cho G.Y."/>
            <person name="Coelho S.M."/>
            <person name="Collen J."/>
            <person name="Corre E."/>
            <person name="Da Silva C."/>
            <person name="Delage L."/>
            <person name="Delaroque N."/>
            <person name="Dittami S.M."/>
            <person name="Doulbeau S."/>
            <person name="Elias M."/>
            <person name="Farnham G."/>
            <person name="Gachon C.M."/>
            <person name="Gschloessl B."/>
            <person name="Heesch S."/>
            <person name="Jabbari K."/>
            <person name="Jubin C."/>
            <person name="Kawai H."/>
            <person name="Kimura K."/>
            <person name="Kloareg B."/>
            <person name="Kupper F.C."/>
            <person name="Lang D."/>
            <person name="Le Bail A."/>
            <person name="Leblanc C."/>
            <person name="Lerouge P."/>
            <person name="Lohr M."/>
            <person name="Lopez P.J."/>
            <person name="Martens C."/>
            <person name="Maumus F."/>
            <person name="Michel G."/>
            <person name="Miranda-Saavedra D."/>
            <person name="Morales J."/>
            <person name="Moreau H."/>
            <person name="Motomura T."/>
            <person name="Nagasato C."/>
            <person name="Napoli C.A."/>
            <person name="Nelson D.R."/>
            <person name="Nyvall-Collen P."/>
            <person name="Peters A.F."/>
            <person name="Pommier C."/>
            <person name="Potin P."/>
            <person name="Poulain J."/>
            <person name="Quesneville H."/>
            <person name="Read B."/>
            <person name="Rensing S.A."/>
            <person name="Ritter A."/>
            <person name="Rousvoal S."/>
            <person name="Samanta M."/>
            <person name="Samson G."/>
            <person name="Schroeder D.C."/>
            <person name="Segurens B."/>
            <person name="Strittmatter M."/>
            <person name="Tonon T."/>
            <person name="Tregear J.W."/>
            <person name="Valentin K."/>
            <person name="von Dassow P."/>
            <person name="Yamagishi T."/>
            <person name="Van de Peer Y."/>
            <person name="Wincker P."/>
        </authorList>
    </citation>
    <scope>NUCLEOTIDE SEQUENCE [LARGE SCALE GENOMIC DNA]</scope>
    <source>
        <strain evidence="7">Ec32 / CCAP1310/4</strain>
    </source>
</reference>
<dbReference type="GO" id="GO:0003735">
    <property type="term" value="F:structural constituent of ribosome"/>
    <property type="evidence" value="ECO:0007669"/>
    <property type="project" value="InterPro"/>
</dbReference>
<feature type="compositionally biased region" description="Acidic residues" evidence="5">
    <location>
        <begin position="54"/>
        <end position="77"/>
    </location>
</feature>
<keyword evidence="2 6" id="KW-0689">Ribosomal protein</keyword>
<dbReference type="eggNOG" id="KOG1624">
    <property type="taxonomic scope" value="Eukaryota"/>
</dbReference>
<sequence>MKFPLVRSMSSLKSSQWEREGLPVAPVQSGSEPLPSNLKLAVEAWPAATAGEGGDAEEDAEAGDEEEEEEETDPLSEEDHDAIAALLDIPGLAATDDLEVEVVAWADGAPVATVSLAPSVFGVPVRRDVVHEVVRWQLARRRKGNGQTKRIGEISGSGRKVRPQKGGGVARAGHSRPPHWRGGAKAHGPRRRDFSFKLNKKFVRLGLRVALSARLREGQLKVVDDLKSDGFKTSAMIKTIKARGIDGPVTFVVGGDPQVEFMRSVSNIMGAKVLPARGANVHDIIKRPNLVLTQDAVTHLEEFLQTP</sequence>
<feature type="region of interest" description="Disordered" evidence="5">
    <location>
        <begin position="1"/>
        <end position="77"/>
    </location>
</feature>
<evidence type="ECO:0000256" key="2">
    <source>
        <dbReference type="ARBA" id="ARBA00022980"/>
    </source>
</evidence>
<dbReference type="NCBIfam" id="TIGR03953">
    <property type="entry name" value="rplD_bact"/>
    <property type="match status" value="1"/>
</dbReference>
<dbReference type="Pfam" id="PF00573">
    <property type="entry name" value="Ribosomal_L4"/>
    <property type="match status" value="1"/>
</dbReference>
<dbReference type="STRING" id="2880.D8LD33"/>
<evidence type="ECO:0000313" key="6">
    <source>
        <dbReference type="EMBL" id="CBN78400.1"/>
    </source>
</evidence>
<feature type="region of interest" description="Disordered" evidence="5">
    <location>
        <begin position="145"/>
        <end position="190"/>
    </location>
</feature>
<evidence type="ECO:0000256" key="1">
    <source>
        <dbReference type="ARBA" id="ARBA00010528"/>
    </source>
</evidence>
<name>D8LD33_ECTSI</name>
<dbReference type="AlphaFoldDB" id="D8LD33"/>
<evidence type="ECO:0000256" key="5">
    <source>
        <dbReference type="SAM" id="MobiDB-lite"/>
    </source>
</evidence>
<feature type="compositionally biased region" description="Basic residues" evidence="5">
    <location>
        <begin position="173"/>
        <end position="190"/>
    </location>
</feature>
<proteinExistence type="inferred from homology"/>
<dbReference type="InterPro" id="IPR002136">
    <property type="entry name" value="Ribosomal_uL4"/>
</dbReference>